<gene>
    <name evidence="1" type="ORF">JOQ06_014873</name>
</gene>
<accession>A0AAD6ALZ7</accession>
<reference evidence="1" key="1">
    <citation type="submission" date="2022-11" db="EMBL/GenBank/DDBJ databases">
        <title>Chromosome-level genome of Pogonophryne albipinna.</title>
        <authorList>
            <person name="Jo E."/>
        </authorList>
    </citation>
    <scope>NUCLEOTIDE SEQUENCE</scope>
    <source>
        <strain evidence="1">SGF0006</strain>
        <tissue evidence="1">Muscle</tissue>
    </source>
</reference>
<evidence type="ECO:0000313" key="1">
    <source>
        <dbReference type="EMBL" id="KAJ4927137.1"/>
    </source>
</evidence>
<evidence type="ECO:0008006" key="3">
    <source>
        <dbReference type="Google" id="ProtNLM"/>
    </source>
</evidence>
<keyword evidence="2" id="KW-1185">Reference proteome</keyword>
<comment type="caution">
    <text evidence="1">The sequence shown here is derived from an EMBL/GenBank/DDBJ whole genome shotgun (WGS) entry which is preliminary data.</text>
</comment>
<dbReference type="PANTHER" id="PTHR45913:SF19">
    <property type="entry name" value="LOW QUALITY PROTEIN: ZINC FINGER BED DOMAIN-CONTAINING PROTEIN 5-LIKE"/>
    <property type="match status" value="1"/>
</dbReference>
<proteinExistence type="predicted"/>
<dbReference type="EMBL" id="JAPTMU010000019">
    <property type="protein sequence ID" value="KAJ4927137.1"/>
    <property type="molecule type" value="Genomic_DNA"/>
</dbReference>
<organism evidence="1 2">
    <name type="scientific">Pogonophryne albipinna</name>
    <dbReference type="NCBI Taxonomy" id="1090488"/>
    <lineage>
        <taxon>Eukaryota</taxon>
        <taxon>Metazoa</taxon>
        <taxon>Chordata</taxon>
        <taxon>Craniata</taxon>
        <taxon>Vertebrata</taxon>
        <taxon>Euteleostomi</taxon>
        <taxon>Actinopterygii</taxon>
        <taxon>Neopterygii</taxon>
        <taxon>Teleostei</taxon>
        <taxon>Neoteleostei</taxon>
        <taxon>Acanthomorphata</taxon>
        <taxon>Eupercaria</taxon>
        <taxon>Perciformes</taxon>
        <taxon>Notothenioidei</taxon>
        <taxon>Pogonophryne</taxon>
    </lineage>
</organism>
<dbReference type="PANTHER" id="PTHR45913">
    <property type="entry name" value="EPM2A-INTERACTING PROTEIN 1"/>
    <property type="match status" value="1"/>
</dbReference>
<feature type="non-terminal residue" evidence="1">
    <location>
        <position position="1"/>
    </location>
</feature>
<protein>
    <recommendedName>
        <fullName evidence="3">HAT C-terminal dimerisation domain-containing protein</fullName>
    </recommendedName>
</protein>
<sequence>EYPEIAAVTMRVLLPFPTTYLCESSFSALTSMKTNYRARMEVENDLCVCLSSTSPRMEKLCSERRAHISH</sequence>
<name>A0AAD6ALZ7_9TELE</name>
<dbReference type="AlphaFoldDB" id="A0AAD6ALZ7"/>
<evidence type="ECO:0000313" key="2">
    <source>
        <dbReference type="Proteomes" id="UP001219934"/>
    </source>
</evidence>
<dbReference type="Proteomes" id="UP001219934">
    <property type="component" value="Unassembled WGS sequence"/>
</dbReference>